<comment type="caution">
    <text evidence="10">The sequence shown here is derived from an EMBL/GenBank/DDBJ whole genome shotgun (WGS) entry which is preliminary data.</text>
</comment>
<feature type="repeat" description="TPR" evidence="7">
    <location>
        <begin position="420"/>
        <end position="453"/>
    </location>
</feature>
<keyword evidence="1 10" id="KW-0132">Cell division</keyword>
<dbReference type="InterPro" id="IPR007192">
    <property type="entry name" value="APC8"/>
</dbReference>
<feature type="domain" description="Cdc23" evidence="9">
    <location>
        <begin position="12"/>
        <end position="325"/>
    </location>
</feature>
<evidence type="ECO:0000256" key="7">
    <source>
        <dbReference type="PROSITE-ProRule" id="PRU00339"/>
    </source>
</evidence>
<accession>A0A4Z1P880</accession>
<gene>
    <name evidence="10" type="ORF">E6O75_ATG02193</name>
</gene>
<proteinExistence type="predicted"/>
<dbReference type="PANTHER" id="PTHR12558:SF10">
    <property type="entry name" value="CELL DIVISION CYCLE PROTEIN 23 HOMOLOG"/>
    <property type="match status" value="1"/>
</dbReference>
<dbReference type="InterPro" id="IPR019734">
    <property type="entry name" value="TPR_rpt"/>
</dbReference>
<name>A0A4Z1P880_9PEZI</name>
<dbReference type="InterPro" id="IPR011990">
    <property type="entry name" value="TPR-like_helical_dom_sf"/>
</dbReference>
<keyword evidence="4" id="KW-0833">Ubl conjugation pathway</keyword>
<dbReference type="EMBL" id="SNSC02000007">
    <property type="protein sequence ID" value="TID23019.1"/>
    <property type="molecule type" value="Genomic_DNA"/>
</dbReference>
<dbReference type="GO" id="GO:0045842">
    <property type="term" value="P:positive regulation of mitotic metaphase/anaphase transition"/>
    <property type="evidence" value="ECO:0007669"/>
    <property type="project" value="TreeGrafter"/>
</dbReference>
<dbReference type="Pfam" id="PF04049">
    <property type="entry name" value="ANAPC8"/>
    <property type="match status" value="1"/>
</dbReference>
<keyword evidence="11" id="KW-1185">Reference proteome</keyword>
<evidence type="ECO:0000259" key="9">
    <source>
        <dbReference type="Pfam" id="PF04049"/>
    </source>
</evidence>
<dbReference type="GO" id="GO:0051301">
    <property type="term" value="P:cell division"/>
    <property type="evidence" value="ECO:0007669"/>
    <property type="project" value="UniProtKB-KW"/>
</dbReference>
<dbReference type="PROSITE" id="PS51257">
    <property type="entry name" value="PROKAR_LIPOPROTEIN"/>
    <property type="match status" value="1"/>
</dbReference>
<keyword evidence="3" id="KW-0498">Mitosis</keyword>
<keyword evidence="2" id="KW-0677">Repeat</keyword>
<evidence type="ECO:0000256" key="3">
    <source>
        <dbReference type="ARBA" id="ARBA00022776"/>
    </source>
</evidence>
<dbReference type="GO" id="GO:0016567">
    <property type="term" value="P:protein ubiquitination"/>
    <property type="evidence" value="ECO:0007669"/>
    <property type="project" value="TreeGrafter"/>
</dbReference>
<dbReference type="PANTHER" id="PTHR12558">
    <property type="entry name" value="CELL DIVISION CYCLE 16,23,27"/>
    <property type="match status" value="1"/>
</dbReference>
<dbReference type="Gene3D" id="1.25.40.10">
    <property type="entry name" value="Tetratricopeptide repeat domain"/>
    <property type="match status" value="2"/>
</dbReference>
<dbReference type="STRING" id="86259.A0A4Z1P880"/>
<evidence type="ECO:0000256" key="1">
    <source>
        <dbReference type="ARBA" id="ARBA00022618"/>
    </source>
</evidence>
<evidence type="ECO:0000256" key="2">
    <source>
        <dbReference type="ARBA" id="ARBA00022737"/>
    </source>
</evidence>
<keyword evidence="5 7" id="KW-0802">TPR repeat</keyword>
<dbReference type="Proteomes" id="UP000298493">
    <property type="component" value="Unassembled WGS sequence"/>
</dbReference>
<feature type="region of interest" description="Disordered" evidence="8">
    <location>
        <begin position="124"/>
        <end position="151"/>
    </location>
</feature>
<evidence type="ECO:0000256" key="5">
    <source>
        <dbReference type="ARBA" id="ARBA00022803"/>
    </source>
</evidence>
<evidence type="ECO:0000256" key="8">
    <source>
        <dbReference type="SAM" id="MobiDB-lite"/>
    </source>
</evidence>
<dbReference type="AlphaFoldDB" id="A0A4Z1P880"/>
<evidence type="ECO:0000256" key="6">
    <source>
        <dbReference type="ARBA" id="ARBA00023306"/>
    </source>
</evidence>
<feature type="repeat" description="TPR" evidence="7">
    <location>
        <begin position="386"/>
        <end position="419"/>
    </location>
</feature>
<evidence type="ECO:0000256" key="4">
    <source>
        <dbReference type="ARBA" id="ARBA00022786"/>
    </source>
</evidence>
<dbReference type="Pfam" id="PF13181">
    <property type="entry name" value="TPR_8"/>
    <property type="match status" value="3"/>
</dbReference>
<dbReference type="PROSITE" id="PS50005">
    <property type="entry name" value="TPR"/>
    <property type="match status" value="3"/>
</dbReference>
<feature type="repeat" description="TPR" evidence="7">
    <location>
        <begin position="454"/>
        <end position="487"/>
    </location>
</feature>
<protein>
    <submittedName>
        <fullName evidence="10">Cell division cycle protein-like protein 23</fullName>
    </submittedName>
</protein>
<evidence type="ECO:0000313" key="10">
    <source>
        <dbReference type="EMBL" id="TID23019.1"/>
    </source>
</evidence>
<keyword evidence="6" id="KW-0131">Cell cycle</keyword>
<dbReference type="GO" id="GO:0005680">
    <property type="term" value="C:anaphase-promoting complex"/>
    <property type="evidence" value="ECO:0007669"/>
    <property type="project" value="InterPro"/>
</dbReference>
<dbReference type="SUPFAM" id="SSF48452">
    <property type="entry name" value="TPR-like"/>
    <property type="match status" value="3"/>
</dbReference>
<evidence type="ECO:0000313" key="11">
    <source>
        <dbReference type="Proteomes" id="UP000298493"/>
    </source>
</evidence>
<reference evidence="10 11" key="1">
    <citation type="submission" date="2019-04" db="EMBL/GenBank/DDBJ databases">
        <title>High contiguity whole genome sequence and gene annotation resource for two Venturia nashicola isolates.</title>
        <authorList>
            <person name="Prokchorchik M."/>
            <person name="Won K."/>
            <person name="Lee Y."/>
            <person name="Choi E.D."/>
            <person name="Segonzac C."/>
            <person name="Sohn K.H."/>
        </authorList>
    </citation>
    <scope>NUCLEOTIDE SEQUENCE [LARGE SCALE GENOMIC DNA]</scope>
    <source>
        <strain evidence="10 11">PRI2</strain>
    </source>
</reference>
<sequence length="671" mass="75418">MANLSDRQLAEMQFHLQTAVQGCIDRCLFHSAKWAAELLNSIPQTEADLTNGSDTNPNSPMPMPLPLPMQDNDDFIPPPTDHEQDLLEKKEHHKFLLAKTYFDCREFDRCAAVFLPRTIPHIPLAQSSPTSKKKGKAPERPSRGGNSPNAGVSFANVSQKALFLSIYARYLSGEKRKDEESEMILGPQDGAATQNKELTGISAILEQWLNERYAQDQDGGGWLEFLYGMILSKGKNEDLAKEWLIRSVTLCPFNWGAWQELAHLIGTVDELAPIVEERLPRNIMTYIFHVFVSQELAQATEQVHDALTEVQSFFPHSLFLQSQRALLYWHSKDFDDSVHIFETLIQADPYRLDSLDQYSNCLYVLNDRTKLAFLAHLASSTDKFRPETCCIVGNYYSTISEHEKAVMYFRRALQLDRNYLSAWTLMGHEYIELKNSHCALEAYRRAVDANRKDHRAWYGMGQTYEVLEMQQYALFYYQKAAALRPFESKTWQAVGDCYKKIGRMSNAIRAYKRALVAGSWVEQGGQASFGSDSSALASLGGGVLNPEDLYKIAILYDRLEDRDECAAYMELCLAQEDGLGANGDDEEDITPNTSGLYGSQAAPSNGAGGVGVTATTSKARMWLAKFALNSGDWEKANTLANELCQDGVEVEDAKAIVADVRSRRERGSEHH</sequence>
<dbReference type="SMART" id="SM00028">
    <property type="entry name" value="TPR"/>
    <property type="match status" value="6"/>
</dbReference>
<organism evidence="10 11">
    <name type="scientific">Venturia nashicola</name>
    <dbReference type="NCBI Taxonomy" id="86259"/>
    <lineage>
        <taxon>Eukaryota</taxon>
        <taxon>Fungi</taxon>
        <taxon>Dikarya</taxon>
        <taxon>Ascomycota</taxon>
        <taxon>Pezizomycotina</taxon>
        <taxon>Dothideomycetes</taxon>
        <taxon>Pleosporomycetidae</taxon>
        <taxon>Venturiales</taxon>
        <taxon>Venturiaceae</taxon>
        <taxon>Venturia</taxon>
    </lineage>
</organism>
<dbReference type="GO" id="GO:0031145">
    <property type="term" value="P:anaphase-promoting complex-dependent catabolic process"/>
    <property type="evidence" value="ECO:0007669"/>
    <property type="project" value="TreeGrafter"/>
</dbReference>